<accession>A0A6J7K3F2</accession>
<dbReference type="EMBL" id="CAFBPU010000086">
    <property type="protein sequence ID" value="CAB5040855.1"/>
    <property type="molecule type" value="Genomic_DNA"/>
</dbReference>
<feature type="transmembrane region" description="Helical" evidence="1">
    <location>
        <begin position="242"/>
        <end position="261"/>
    </location>
</feature>
<feature type="transmembrane region" description="Helical" evidence="1">
    <location>
        <begin position="428"/>
        <end position="456"/>
    </location>
</feature>
<feature type="transmembrane region" description="Helical" evidence="1">
    <location>
        <begin position="390"/>
        <end position="416"/>
    </location>
</feature>
<name>A0A6J7K3F2_9ZZZZ</name>
<proteinExistence type="predicted"/>
<feature type="transmembrane region" description="Helical" evidence="1">
    <location>
        <begin position="81"/>
        <end position="104"/>
    </location>
</feature>
<evidence type="ECO:0000313" key="3">
    <source>
        <dbReference type="EMBL" id="CAB5040855.1"/>
    </source>
</evidence>
<evidence type="ECO:0000313" key="2">
    <source>
        <dbReference type="EMBL" id="CAB4950085.1"/>
    </source>
</evidence>
<feature type="transmembrane region" description="Helical" evidence="1">
    <location>
        <begin position="125"/>
        <end position="151"/>
    </location>
</feature>
<keyword evidence="1" id="KW-0472">Membrane</keyword>
<reference evidence="2" key="1">
    <citation type="submission" date="2020-05" db="EMBL/GenBank/DDBJ databases">
        <authorList>
            <person name="Chiriac C."/>
            <person name="Salcher M."/>
            <person name="Ghai R."/>
            <person name="Kavagutti S V."/>
        </authorList>
    </citation>
    <scope>NUCLEOTIDE SEQUENCE</scope>
</reference>
<keyword evidence="1" id="KW-0812">Transmembrane</keyword>
<feature type="transmembrane region" description="Helical" evidence="1">
    <location>
        <begin position="346"/>
        <end position="369"/>
    </location>
</feature>
<feature type="transmembrane region" description="Helical" evidence="1">
    <location>
        <begin position="505"/>
        <end position="524"/>
    </location>
</feature>
<feature type="transmembrane region" description="Helical" evidence="1">
    <location>
        <begin position="20"/>
        <end position="40"/>
    </location>
</feature>
<dbReference type="EMBL" id="CAFBND010000073">
    <property type="protein sequence ID" value="CAB4950085.1"/>
    <property type="molecule type" value="Genomic_DNA"/>
</dbReference>
<keyword evidence="1" id="KW-1133">Transmembrane helix</keyword>
<dbReference type="AlphaFoldDB" id="A0A6J7K3F2"/>
<sequence length="534" mass="55213">MIGVAGTRALIRLALRRDRVLLPVWVVVMVGMTAATSSAGRDLFTTVTSRIDAAAAINGSPSFVAMLGRIYDPTSLGNTSLIKLTTFGAATLGVVASMLVVRHTRREEENGRLELLGAAVVGRQAALAAALIVTLGTMLVIGALTSLALVATGLPTGGAWAFGMAWAATGMTFAAIAAVAAQLTMSARSANAIALGSLGLFYALRAIGDTVGTADEPAIWSWLSPIGWGQQVRAFAGDRVGVLGYPIGATVVILAVAFVLASRRDLGAGLLPDRAGAPMAPPSLTTPLGLAWRLQRGPFLGWVVGYLMLGFLTGNLAASVGSFASTDQLRDLIRRLGGTQVLTDAFVAYMFGFTACLTAAYSITVALRLRAEEESGLAEQMLATSVHRRTWLASHVTIAVGGATVLSLVAGLSAGIANAMRTGVGSDVAGAVAASVVYLPAIWVITGLAVALFGYLPRASSSAWGVLVAIFLLDELGALLGLPVWARDLSPFAHIPRLPGNAMTWTPLVILTALALGLLAAGVLRFRRRDLTTA</sequence>
<feature type="transmembrane region" description="Helical" evidence="1">
    <location>
        <begin position="157"/>
        <end position="180"/>
    </location>
</feature>
<protein>
    <submittedName>
        <fullName evidence="2">Unannotated protein</fullName>
    </submittedName>
</protein>
<gene>
    <name evidence="2" type="ORF">UFOPK3752_01600</name>
    <name evidence="3" type="ORF">UFOPK4150_02400</name>
</gene>
<organism evidence="2">
    <name type="scientific">freshwater metagenome</name>
    <dbReference type="NCBI Taxonomy" id="449393"/>
    <lineage>
        <taxon>unclassified sequences</taxon>
        <taxon>metagenomes</taxon>
        <taxon>ecological metagenomes</taxon>
    </lineage>
</organism>
<evidence type="ECO:0000256" key="1">
    <source>
        <dbReference type="SAM" id="Phobius"/>
    </source>
</evidence>
<feature type="transmembrane region" description="Helical" evidence="1">
    <location>
        <begin position="299"/>
        <end position="326"/>
    </location>
</feature>